<proteinExistence type="predicted"/>
<keyword evidence="2" id="KW-1185">Reference proteome</keyword>
<reference evidence="1 2" key="1">
    <citation type="submission" date="2024-02" db="EMBL/GenBank/DDBJ databases">
        <title>Lysobacter Genome Sequencing and Mining.</title>
        <authorList>
            <person name="Bierman J."/>
            <person name="Walker M.C."/>
        </authorList>
    </citation>
    <scope>NUCLEOTIDE SEQUENCE [LARGE SCALE GENOMIC DNA]</scope>
    <source>
        <strain evidence="1 2">PB6250</strain>
    </source>
</reference>
<dbReference type="Proteomes" id="UP001387215">
    <property type="component" value="Unassembled WGS sequence"/>
</dbReference>
<organism evidence="1 2">
    <name type="scientific">Lysobacter firmicutimachus</name>
    <dbReference type="NCBI Taxonomy" id="1792846"/>
    <lineage>
        <taxon>Bacteria</taxon>
        <taxon>Pseudomonadati</taxon>
        <taxon>Pseudomonadota</taxon>
        <taxon>Gammaproteobacteria</taxon>
        <taxon>Lysobacterales</taxon>
        <taxon>Lysobacteraceae</taxon>
        <taxon>Lysobacter</taxon>
    </lineage>
</organism>
<dbReference type="RefSeq" id="WP_336131782.1">
    <property type="nucleotide sequence ID" value="NZ_JBANDL010000002.1"/>
</dbReference>
<evidence type="ECO:0000313" key="1">
    <source>
        <dbReference type="EMBL" id="MEI2455173.1"/>
    </source>
</evidence>
<name>A0ABU8D2C0_9GAMM</name>
<protein>
    <recommendedName>
        <fullName evidence="3">Barstar (barnase inhibitor) domain-containing protein</fullName>
    </recommendedName>
</protein>
<sequence length="157" mass="17073">MSALSPTPADRLGRLLDAIAARKDDGSRFHCLDLRPRAPDRLGEVCALLRLSPRDCALAPAQPQAPDDLRRWLLKPMRGAATQSWLNGALFDEFVARLDALAGAAPRWRRLSRDIHAPLRPALGAVWDAFVADAGDEGAWLILCTWEGAADPFATPA</sequence>
<evidence type="ECO:0008006" key="3">
    <source>
        <dbReference type="Google" id="ProtNLM"/>
    </source>
</evidence>
<gene>
    <name evidence="1" type="ORF">V2J18_10850</name>
</gene>
<dbReference type="EMBL" id="JBANDL010000002">
    <property type="protein sequence ID" value="MEI2455173.1"/>
    <property type="molecule type" value="Genomic_DNA"/>
</dbReference>
<accession>A0ABU8D2C0</accession>
<evidence type="ECO:0000313" key="2">
    <source>
        <dbReference type="Proteomes" id="UP001387215"/>
    </source>
</evidence>
<comment type="caution">
    <text evidence="1">The sequence shown here is derived from an EMBL/GenBank/DDBJ whole genome shotgun (WGS) entry which is preliminary data.</text>
</comment>